<dbReference type="PANTHER" id="PTHR43780:SF2">
    <property type="entry name" value="1-AMINOCYCLOPROPANE-1-CARBOXYLATE DEAMINASE-RELATED"/>
    <property type="match status" value="1"/>
</dbReference>
<evidence type="ECO:0000313" key="5">
    <source>
        <dbReference type="Proteomes" id="UP001369082"/>
    </source>
</evidence>
<keyword evidence="3" id="KW-0663">Pyridoxal phosphate</keyword>
<proteinExistence type="inferred from homology"/>
<gene>
    <name evidence="4" type="ORF">V6256_16365</name>
</gene>
<keyword evidence="5" id="KW-1185">Reference proteome</keyword>
<sequence length="68" mass="7803">KHKITLAVNRDDLLDTDISGNIWRKLKYNLLYAQKYNIHKLRSFGGAFSNHIHAFAAASHRFNFDATG</sequence>
<comment type="similarity">
    <text evidence="2">Belongs to the ACC deaminase/D-cysteine desulfhydrase family.</text>
</comment>
<dbReference type="InterPro" id="IPR027278">
    <property type="entry name" value="ACCD_DCysDesulf"/>
</dbReference>
<dbReference type="InterPro" id="IPR036052">
    <property type="entry name" value="TrpB-like_PALP_sf"/>
</dbReference>
<feature type="non-terminal residue" evidence="4">
    <location>
        <position position="68"/>
    </location>
</feature>
<comment type="caution">
    <text evidence="4">The sequence shown here is derived from an EMBL/GenBank/DDBJ whole genome shotgun (WGS) entry which is preliminary data.</text>
</comment>
<dbReference type="SUPFAM" id="SSF53686">
    <property type="entry name" value="Tryptophan synthase beta subunit-like PLP-dependent enzymes"/>
    <property type="match status" value="1"/>
</dbReference>
<comment type="cofactor">
    <cofactor evidence="1">
        <name>pyridoxal 5'-phosphate</name>
        <dbReference type="ChEBI" id="CHEBI:597326"/>
    </cofactor>
</comment>
<dbReference type="Gene3D" id="3.40.50.1100">
    <property type="match status" value="2"/>
</dbReference>
<evidence type="ECO:0000256" key="1">
    <source>
        <dbReference type="ARBA" id="ARBA00001933"/>
    </source>
</evidence>
<accession>A0ABU9GUY8</accession>
<name>A0ABU9GUY8_9GAMM</name>
<dbReference type="EMBL" id="JBAKAZ010000519">
    <property type="protein sequence ID" value="MEL0631129.1"/>
    <property type="molecule type" value="Genomic_DNA"/>
</dbReference>
<dbReference type="PANTHER" id="PTHR43780">
    <property type="entry name" value="1-AMINOCYCLOPROPANE-1-CARBOXYLATE DEAMINASE-RELATED"/>
    <property type="match status" value="1"/>
</dbReference>
<organism evidence="4 5">
    <name type="scientific">Psychromonas aquatilis</name>
    <dbReference type="NCBI Taxonomy" id="2005072"/>
    <lineage>
        <taxon>Bacteria</taxon>
        <taxon>Pseudomonadati</taxon>
        <taxon>Pseudomonadota</taxon>
        <taxon>Gammaproteobacteria</taxon>
        <taxon>Alteromonadales</taxon>
        <taxon>Psychromonadaceae</taxon>
        <taxon>Psychromonas</taxon>
    </lineage>
</organism>
<reference evidence="4 5" key="1">
    <citation type="submission" date="2024-02" db="EMBL/GenBank/DDBJ databases">
        <title>Bacteria isolated from the canopy kelp, Nereocystis luetkeana.</title>
        <authorList>
            <person name="Pfister C.A."/>
            <person name="Younker I.T."/>
            <person name="Light S.H."/>
        </authorList>
    </citation>
    <scope>NUCLEOTIDE SEQUENCE [LARGE SCALE GENOMIC DNA]</scope>
    <source>
        <strain evidence="4 5">TI.1.05</strain>
    </source>
</reference>
<protein>
    <submittedName>
        <fullName evidence="4">1-aminocyclopropane-1-carboxylate deaminase/D-cysteine desulfhydrase</fullName>
    </submittedName>
</protein>
<evidence type="ECO:0000313" key="4">
    <source>
        <dbReference type="EMBL" id="MEL0631129.1"/>
    </source>
</evidence>
<feature type="non-terminal residue" evidence="4">
    <location>
        <position position="1"/>
    </location>
</feature>
<evidence type="ECO:0000256" key="2">
    <source>
        <dbReference type="ARBA" id="ARBA00008639"/>
    </source>
</evidence>
<evidence type="ECO:0000256" key="3">
    <source>
        <dbReference type="ARBA" id="ARBA00022898"/>
    </source>
</evidence>
<dbReference type="Proteomes" id="UP001369082">
    <property type="component" value="Unassembled WGS sequence"/>
</dbReference>